<evidence type="ECO:0000313" key="2">
    <source>
        <dbReference type="Proteomes" id="UP000050863"/>
    </source>
</evidence>
<name>A0A0R3LKK4_9BRAD</name>
<sequence length="102" mass="11260">MPFLADVAAPQPRETCVTSEQIRQYDTDLKNAREAQRTLRELASQMLAFAESERAACIAIKPFGFDPSAAGSGLIGLSNTLDRHGTDRASFRKDVERALRFS</sequence>
<protein>
    <submittedName>
        <fullName evidence="1">Uncharacterized protein</fullName>
    </submittedName>
</protein>
<dbReference type="EMBL" id="LLXZ01000115">
    <property type="protein sequence ID" value="KRR06349.1"/>
    <property type="molecule type" value="Genomic_DNA"/>
</dbReference>
<organism evidence="1 2">
    <name type="scientific">Bradyrhizobium jicamae</name>
    <dbReference type="NCBI Taxonomy" id="280332"/>
    <lineage>
        <taxon>Bacteria</taxon>
        <taxon>Pseudomonadati</taxon>
        <taxon>Pseudomonadota</taxon>
        <taxon>Alphaproteobacteria</taxon>
        <taxon>Hyphomicrobiales</taxon>
        <taxon>Nitrobacteraceae</taxon>
        <taxon>Bradyrhizobium</taxon>
    </lineage>
</organism>
<evidence type="ECO:0000313" key="1">
    <source>
        <dbReference type="EMBL" id="KRR06349.1"/>
    </source>
</evidence>
<comment type="caution">
    <text evidence="1">The sequence shown here is derived from an EMBL/GenBank/DDBJ whole genome shotgun (WGS) entry which is preliminary data.</text>
</comment>
<gene>
    <name evidence="1" type="ORF">CQ12_33380</name>
</gene>
<keyword evidence="2" id="KW-1185">Reference proteome</keyword>
<accession>A0A0R3LKK4</accession>
<dbReference type="AlphaFoldDB" id="A0A0R3LKK4"/>
<dbReference type="Proteomes" id="UP000050863">
    <property type="component" value="Unassembled WGS sequence"/>
</dbReference>
<reference evidence="1 2" key="1">
    <citation type="submission" date="2014-03" db="EMBL/GenBank/DDBJ databases">
        <title>Bradyrhizobium valentinum sp. nov., isolated from effective nodules of Lupinus mariae-josephae, a lupine endemic of basic-lime soils in Eastern Spain.</title>
        <authorList>
            <person name="Duran D."/>
            <person name="Rey L."/>
            <person name="Navarro A."/>
            <person name="Busquets A."/>
            <person name="Imperial J."/>
            <person name="Ruiz-Argueso T."/>
        </authorList>
    </citation>
    <scope>NUCLEOTIDE SEQUENCE [LARGE SCALE GENOMIC DNA]</scope>
    <source>
        <strain evidence="1 2">PAC68</strain>
    </source>
</reference>
<proteinExistence type="predicted"/>